<feature type="compositionally biased region" description="Basic and acidic residues" evidence="1">
    <location>
        <begin position="168"/>
        <end position="242"/>
    </location>
</feature>
<organism evidence="3 4">
    <name type="scientific">Ancylobacter rudongensis</name>
    <dbReference type="NCBI Taxonomy" id="177413"/>
    <lineage>
        <taxon>Bacteria</taxon>
        <taxon>Pseudomonadati</taxon>
        <taxon>Pseudomonadota</taxon>
        <taxon>Alphaproteobacteria</taxon>
        <taxon>Hyphomicrobiales</taxon>
        <taxon>Xanthobacteraceae</taxon>
        <taxon>Ancylobacter</taxon>
    </lineage>
</organism>
<reference evidence="4" key="1">
    <citation type="submission" date="2016-10" db="EMBL/GenBank/DDBJ databases">
        <authorList>
            <person name="Varghese N."/>
            <person name="Submissions S."/>
        </authorList>
    </citation>
    <scope>NUCLEOTIDE SEQUENCE [LARGE SCALE GENOMIC DNA]</scope>
    <source>
        <strain evidence="4">CGMCC 1.1761</strain>
    </source>
</reference>
<gene>
    <name evidence="3" type="ORF">SAMN05660859_2844</name>
</gene>
<accession>A0A1G4TCN8</accession>
<evidence type="ECO:0000256" key="1">
    <source>
        <dbReference type="SAM" id="MobiDB-lite"/>
    </source>
</evidence>
<feature type="compositionally biased region" description="Basic and acidic residues" evidence="1">
    <location>
        <begin position="269"/>
        <end position="280"/>
    </location>
</feature>
<protein>
    <submittedName>
        <fullName evidence="3">Uncharacterized protein</fullName>
    </submittedName>
</protein>
<evidence type="ECO:0000256" key="2">
    <source>
        <dbReference type="SAM" id="Phobius"/>
    </source>
</evidence>
<keyword evidence="4" id="KW-1185">Reference proteome</keyword>
<keyword evidence="2" id="KW-1133">Transmembrane helix</keyword>
<feature type="region of interest" description="Disordered" evidence="1">
    <location>
        <begin position="128"/>
        <end position="312"/>
    </location>
</feature>
<dbReference type="Proteomes" id="UP000198889">
    <property type="component" value="Unassembled WGS sequence"/>
</dbReference>
<dbReference type="RefSeq" id="WP_091440750.1">
    <property type="nucleotide sequence ID" value="NZ_FMTP01000004.1"/>
</dbReference>
<name>A0A1G4TCN8_9HYPH</name>
<evidence type="ECO:0000313" key="4">
    <source>
        <dbReference type="Proteomes" id="UP000198889"/>
    </source>
</evidence>
<dbReference type="AlphaFoldDB" id="A0A1G4TCN8"/>
<evidence type="ECO:0000313" key="3">
    <source>
        <dbReference type="EMBL" id="SCW79204.1"/>
    </source>
</evidence>
<dbReference type="EMBL" id="FMTP01000004">
    <property type="protein sequence ID" value="SCW79204.1"/>
    <property type="molecule type" value="Genomic_DNA"/>
</dbReference>
<keyword evidence="2" id="KW-0472">Membrane</keyword>
<proteinExistence type="predicted"/>
<keyword evidence="2" id="KW-0812">Transmembrane</keyword>
<dbReference type="STRING" id="177413.SAMN05660859_2844"/>
<sequence>MGAVVIGIGAALAALGVVFGVIGFGSAETTSGAGLMMVGSTAFVGGLLMVALGFILRVLGDIAEKLEGAVHFEPFEDEHHAARMEAPTTAVAGGALAPVASAFEDAPPARAPQDEPPLDEERAPPAWFGRKRAAEPPSVSDAAFEPEPEFEPDVEPLPPFRSPLAEAARLESMRAEPLRTEPLRAEPARADTVRPEPVRHEPVRHEPMRAEPPRVEAARPEPFRPEPPRADPPRTEPPRREPPGFLRPPAAASLPVERPAPASVAPAAEETRVPPPREEPMPEPDSEPPAFLRETDLLVEEPAPAPEEPSVTVLKSGTIGGMSYTLYSDGSIEADLPDGVLRFASLQELRDHVAGAAARD</sequence>
<feature type="compositionally biased region" description="Low complexity" evidence="1">
    <location>
        <begin position="255"/>
        <end position="268"/>
    </location>
</feature>
<feature type="transmembrane region" description="Helical" evidence="2">
    <location>
        <begin position="36"/>
        <end position="56"/>
    </location>
</feature>
<feature type="compositionally biased region" description="Acidic residues" evidence="1">
    <location>
        <begin position="144"/>
        <end position="154"/>
    </location>
</feature>